<dbReference type="SUPFAM" id="SSF48403">
    <property type="entry name" value="Ankyrin repeat"/>
    <property type="match status" value="2"/>
</dbReference>
<feature type="repeat" description="ANK" evidence="3">
    <location>
        <begin position="859"/>
        <end position="885"/>
    </location>
</feature>
<evidence type="ECO:0000256" key="3">
    <source>
        <dbReference type="PROSITE-ProRule" id="PRU00023"/>
    </source>
</evidence>
<dbReference type="Proteomes" id="UP000283895">
    <property type="component" value="Unassembled WGS sequence"/>
</dbReference>
<accession>A0A423VN29</accession>
<reference evidence="5 6" key="1">
    <citation type="submission" date="2015-09" db="EMBL/GenBank/DDBJ databases">
        <title>Host preference determinants of Valsa canker pathogens revealed by comparative genomics.</title>
        <authorList>
            <person name="Yin Z."/>
            <person name="Huang L."/>
        </authorList>
    </citation>
    <scope>NUCLEOTIDE SEQUENCE [LARGE SCALE GENOMIC DNA]</scope>
    <source>
        <strain evidence="5 6">03-1</strain>
    </source>
</reference>
<dbReference type="InterPro" id="IPR036770">
    <property type="entry name" value="Ankyrin_rpt-contain_sf"/>
</dbReference>
<feature type="repeat" description="ANK" evidence="3">
    <location>
        <begin position="394"/>
        <end position="426"/>
    </location>
</feature>
<gene>
    <name evidence="5" type="ORF">VMCG_09130</name>
</gene>
<keyword evidence="2 3" id="KW-0040">ANK repeat</keyword>
<dbReference type="EMBL" id="LKEA01000050">
    <property type="protein sequence ID" value="ROV92384.1"/>
    <property type="molecule type" value="Genomic_DNA"/>
</dbReference>
<feature type="repeat" description="ANK" evidence="3">
    <location>
        <begin position="292"/>
        <end position="324"/>
    </location>
</feature>
<evidence type="ECO:0000256" key="1">
    <source>
        <dbReference type="ARBA" id="ARBA00022737"/>
    </source>
</evidence>
<dbReference type="Pfam" id="PF22939">
    <property type="entry name" value="WHD_GPIID"/>
    <property type="match status" value="1"/>
</dbReference>
<organism evidence="5 6">
    <name type="scientific">Cytospora schulzeri</name>
    <dbReference type="NCBI Taxonomy" id="448051"/>
    <lineage>
        <taxon>Eukaryota</taxon>
        <taxon>Fungi</taxon>
        <taxon>Dikarya</taxon>
        <taxon>Ascomycota</taxon>
        <taxon>Pezizomycotina</taxon>
        <taxon>Sordariomycetes</taxon>
        <taxon>Sordariomycetidae</taxon>
        <taxon>Diaporthales</taxon>
        <taxon>Cytosporaceae</taxon>
        <taxon>Cytospora</taxon>
    </lineage>
</organism>
<feature type="repeat" description="ANK" evidence="3">
    <location>
        <begin position="719"/>
        <end position="751"/>
    </location>
</feature>
<sequence>MTNQAVDRDIRLFVQHQLASHPKLRKWPTKVRIEIEDTLETGAQGMFRWVTCQLDVIARCVTERALLKALKSLPQSLSDTYSSILAKVDEYHWEYVIKILVWLAVSPRPLEIEAAADALAIDFEADDGPIFALDLRMRDVGEIIAMCTTLVTHYKTQQRRGGITVETTELRLAHDTVKEYLLSDVFQARLPKPVPFGSKKQIQAFVSKTSLAYLLSIHEPLDQLLLDERPFSRCAAESWWYHYLEVQHDDTDLTLLAMQLLGTNGNTEPYRNWCRLFDPIRPWREPDLMRDSFPSPLYYASSGGAELLVSQLLEQGSDPNAVGEVYGSFLQAAVYNGHHHLVKMLLQAGADPNIKGGFTEHAVKAATIAGHIKSLQLLLEYGADPDCGRKRPSFYRTPLFEACQRNNTAAVKLLIAAGANPNYYSPREGDANPLVTAVLRGNKECLKLLLPKAERRIALWGLNVAMRMENPEDLLVLFMDYVPDAVIYHASTLGLEKMVDCMHVLGRSVTTPASNGMDDLPFASSQDYSPTGIMYSACESGRLVIVNKLLQDGVDVNASHHTYGPSLASAAFKGHIDIVKVLIKHGASLTNGNGIYGGPVQAAVLGNHMEILNLVVSAGADVNMPVGEVLETRSDLPLSGSALQAATFMANQTMMRWLLEHGANVNYGGAGGLLTKWMYAGKGSPLFIAASQDNLASVDLLLKAGAEVNIRTDLMRYRTPTTPLEAACKLGSMDMVDRLLQAGAAIDLEEGQTGCTSPSSWAVKAGSLPVVIKLLQNGADPNGLSAVGDEDATVLAQACMEKNADIVSALIDAGADMTRCSRLEGDYEPPLHTASRCSNSDVVRVLLEKGADVDAQTGEGFTALHKVAKRGDAAVLRVLLDGRADHSRRLVNGSQPTHTAASFNHPECLRLLIEAGADINSRNNTGKTPLHWATEYHCVEAVRWLLDNSANAGLAEYKTNMTPYDYAVLQLEKVLFWKQDDAIMVLELLKQRGDSTSI</sequence>
<evidence type="ECO:0000256" key="2">
    <source>
        <dbReference type="ARBA" id="ARBA00023043"/>
    </source>
</evidence>
<dbReference type="PANTHER" id="PTHR24198:SF165">
    <property type="entry name" value="ANKYRIN REPEAT-CONTAINING PROTEIN-RELATED"/>
    <property type="match status" value="1"/>
</dbReference>
<name>A0A423VN29_9PEZI</name>
<dbReference type="SMART" id="SM00248">
    <property type="entry name" value="ANK"/>
    <property type="match status" value="17"/>
</dbReference>
<keyword evidence="1" id="KW-0677">Repeat</keyword>
<comment type="caution">
    <text evidence="5">The sequence shown here is derived from an EMBL/GenBank/DDBJ whole genome shotgun (WGS) entry which is preliminary data.</text>
</comment>
<evidence type="ECO:0000313" key="6">
    <source>
        <dbReference type="Proteomes" id="UP000283895"/>
    </source>
</evidence>
<dbReference type="PROSITE" id="PS50297">
    <property type="entry name" value="ANK_REP_REGION"/>
    <property type="match status" value="7"/>
</dbReference>
<dbReference type="InterPro" id="IPR002110">
    <property type="entry name" value="Ankyrin_rpt"/>
</dbReference>
<feature type="repeat" description="ANK" evidence="3">
    <location>
        <begin position="892"/>
        <end position="924"/>
    </location>
</feature>
<keyword evidence="6" id="KW-1185">Reference proteome</keyword>
<evidence type="ECO:0000259" key="4">
    <source>
        <dbReference type="Pfam" id="PF22939"/>
    </source>
</evidence>
<dbReference type="AlphaFoldDB" id="A0A423VN29"/>
<dbReference type="Pfam" id="PF00023">
    <property type="entry name" value="Ank"/>
    <property type="match status" value="1"/>
</dbReference>
<dbReference type="PANTHER" id="PTHR24198">
    <property type="entry name" value="ANKYRIN REPEAT AND PROTEIN KINASE DOMAIN-CONTAINING PROTEIN"/>
    <property type="match status" value="1"/>
</dbReference>
<feature type="repeat" description="ANK" evidence="3">
    <location>
        <begin position="681"/>
        <end position="713"/>
    </location>
</feature>
<proteinExistence type="predicted"/>
<protein>
    <recommendedName>
        <fullName evidence="4">GPI inositol-deacylase winged helix domain-containing protein</fullName>
    </recommendedName>
</protein>
<evidence type="ECO:0000313" key="5">
    <source>
        <dbReference type="EMBL" id="ROV92384.1"/>
    </source>
</evidence>
<dbReference type="InterPro" id="IPR054471">
    <property type="entry name" value="GPIID_WHD"/>
</dbReference>
<dbReference type="PRINTS" id="PR01415">
    <property type="entry name" value="ANKYRIN"/>
</dbReference>
<feature type="repeat" description="ANK" evidence="3">
    <location>
        <begin position="925"/>
        <end position="957"/>
    </location>
</feature>
<dbReference type="Gene3D" id="1.25.40.20">
    <property type="entry name" value="Ankyrin repeat-containing domain"/>
    <property type="match status" value="4"/>
</dbReference>
<feature type="domain" description="GPI inositol-deacylase winged helix" evidence="4">
    <location>
        <begin position="98"/>
        <end position="188"/>
    </location>
</feature>
<dbReference type="STRING" id="356882.A0A423VN29"/>
<dbReference type="OrthoDB" id="195446at2759"/>
<feature type="repeat" description="ANK" evidence="3">
    <location>
        <begin position="826"/>
        <end position="858"/>
    </location>
</feature>
<feature type="repeat" description="ANK" evidence="3">
    <location>
        <begin position="330"/>
        <end position="357"/>
    </location>
</feature>
<dbReference type="PROSITE" id="PS50088">
    <property type="entry name" value="ANK_REPEAT"/>
    <property type="match status" value="9"/>
</dbReference>
<dbReference type="Pfam" id="PF12796">
    <property type="entry name" value="Ank_2"/>
    <property type="match status" value="5"/>
</dbReference>